<dbReference type="AlphaFoldDB" id="A0AAD4CTM3"/>
<evidence type="ECO:0000313" key="9">
    <source>
        <dbReference type="EMBL" id="KAF9892485.1"/>
    </source>
</evidence>
<protein>
    <recommendedName>
        <fullName evidence="8">Xylanolytic transcriptional activator regulatory domain-containing protein</fullName>
    </recommendedName>
</protein>
<feature type="compositionally biased region" description="Basic and acidic residues" evidence="7">
    <location>
        <begin position="26"/>
        <end position="42"/>
    </location>
</feature>
<keyword evidence="4" id="KW-0238">DNA-binding</keyword>
<dbReference type="SMART" id="SM00906">
    <property type="entry name" value="Fungal_trans"/>
    <property type="match status" value="1"/>
</dbReference>
<reference evidence="9" key="2">
    <citation type="submission" date="2020-02" db="EMBL/GenBank/DDBJ databases">
        <authorList>
            <person name="Gilchrist C.L.M."/>
            <person name="Chooi Y.-H."/>
        </authorList>
    </citation>
    <scope>NUCLEOTIDE SEQUENCE</scope>
    <source>
        <strain evidence="9">MST-FP2251</strain>
    </source>
</reference>
<comment type="subcellular location">
    <subcellularLocation>
        <location evidence="1">Nucleus</location>
    </subcellularLocation>
</comment>
<accession>A0AAD4CTM3</accession>
<evidence type="ECO:0000256" key="7">
    <source>
        <dbReference type="SAM" id="MobiDB-lite"/>
    </source>
</evidence>
<dbReference type="InterPro" id="IPR050987">
    <property type="entry name" value="AtrR-like"/>
</dbReference>
<feature type="domain" description="Xylanolytic transcriptional activator regulatory" evidence="8">
    <location>
        <begin position="295"/>
        <end position="368"/>
    </location>
</feature>
<keyword evidence="3" id="KW-0805">Transcription regulation</keyword>
<dbReference type="GO" id="GO:0005634">
    <property type="term" value="C:nucleus"/>
    <property type="evidence" value="ECO:0007669"/>
    <property type="project" value="UniProtKB-SubCell"/>
</dbReference>
<dbReference type="EMBL" id="VCAU01000012">
    <property type="protein sequence ID" value="KAF9892485.1"/>
    <property type="molecule type" value="Genomic_DNA"/>
</dbReference>
<evidence type="ECO:0000256" key="2">
    <source>
        <dbReference type="ARBA" id="ARBA00022723"/>
    </source>
</evidence>
<dbReference type="PANTHER" id="PTHR46910">
    <property type="entry name" value="TRANSCRIPTION FACTOR PDR1"/>
    <property type="match status" value="1"/>
</dbReference>
<feature type="region of interest" description="Disordered" evidence="7">
    <location>
        <begin position="603"/>
        <end position="630"/>
    </location>
</feature>
<name>A0AAD4CTM3_ASPNN</name>
<proteinExistence type="predicted"/>
<dbReference type="GO" id="GO:0006351">
    <property type="term" value="P:DNA-templated transcription"/>
    <property type="evidence" value="ECO:0007669"/>
    <property type="project" value="InterPro"/>
</dbReference>
<dbReference type="Pfam" id="PF04082">
    <property type="entry name" value="Fungal_trans"/>
    <property type="match status" value="1"/>
</dbReference>
<organism evidence="9 10">
    <name type="scientific">Aspergillus nanangensis</name>
    <dbReference type="NCBI Taxonomy" id="2582783"/>
    <lineage>
        <taxon>Eukaryota</taxon>
        <taxon>Fungi</taxon>
        <taxon>Dikarya</taxon>
        <taxon>Ascomycota</taxon>
        <taxon>Pezizomycotina</taxon>
        <taxon>Eurotiomycetes</taxon>
        <taxon>Eurotiomycetidae</taxon>
        <taxon>Eurotiales</taxon>
        <taxon>Aspergillaceae</taxon>
        <taxon>Aspergillus</taxon>
        <taxon>Aspergillus subgen. Circumdati</taxon>
    </lineage>
</organism>
<feature type="region of interest" description="Disordered" evidence="7">
    <location>
        <begin position="1"/>
        <end position="44"/>
    </location>
</feature>
<comment type="caution">
    <text evidence="9">The sequence shown here is derived from an EMBL/GenBank/DDBJ whole genome shotgun (WGS) entry which is preliminary data.</text>
</comment>
<dbReference type="PANTHER" id="PTHR46910:SF3">
    <property type="entry name" value="HALOTOLERANCE PROTEIN 9-RELATED"/>
    <property type="match status" value="1"/>
</dbReference>
<dbReference type="GO" id="GO:0008270">
    <property type="term" value="F:zinc ion binding"/>
    <property type="evidence" value="ECO:0007669"/>
    <property type="project" value="InterPro"/>
</dbReference>
<keyword evidence="5" id="KW-0804">Transcription</keyword>
<reference evidence="9" key="1">
    <citation type="journal article" date="2019" name="Beilstein J. Org. Chem.">
        <title>Nanangenines: drimane sesquiterpenoids as the dominant metabolite cohort of a novel Australian fungus, Aspergillus nanangensis.</title>
        <authorList>
            <person name="Lacey H.J."/>
            <person name="Gilchrist C.L.M."/>
            <person name="Crombie A."/>
            <person name="Kalaitzis J.A."/>
            <person name="Vuong D."/>
            <person name="Rutledge P.J."/>
            <person name="Turner P."/>
            <person name="Pitt J.I."/>
            <person name="Lacey E."/>
            <person name="Chooi Y.H."/>
            <person name="Piggott A.M."/>
        </authorList>
    </citation>
    <scope>NUCLEOTIDE SEQUENCE</scope>
    <source>
        <strain evidence="9">MST-FP2251</strain>
    </source>
</reference>
<evidence type="ECO:0000256" key="1">
    <source>
        <dbReference type="ARBA" id="ARBA00004123"/>
    </source>
</evidence>
<sequence length="723" mass="82378">MSTNDLRRKRPPAVIGETGAASMSPHAEDLSDHQSQDDHQPTTRELATRLNSIEQQLSLVLAALNSGQRVSNSESPTSRLRERLPLDSSTIPISKPHVPTFVGESSISHTLNHIEGYLQQRETGREQREYSFLRRRPSPSVSSLPASPMKTTREEYVQMTDSRKVLMKHEVVPDRARWDEFMRIFCDEVHILYPFLHLPTIWTNYTRMWDWNFEDGRIVTAQVWICVTLGRCTQSSRTSSEEGKHSAGWSLFEASVELIGDVLGCFRTCSNPTTVLQTLTLMVAYLFRLDANERAEKFLALTISHAHHLGYHRYKVATGMSVFDDEAIRRLWWCLYAMDRRLAIETGHPFLIQDINVDILHPRDLSDEWLSRHKDDPRISGELSDEIQTEIARDPITPIPYLVAMIRYSRVVGKIWETIYSAGANDAFPSPGLLEYLEQLLQGAQKEVRPEFSSQTGAHQPNSELWWRTKQRMLMRNRWLSLRLLIRKPILQQKALSSETKLAMLDNEINCIQIACQIIEEFKQVAEENTPSAYPFLHSLVGATVVSLGLILKQPSFKGPYGSITFHAASSLERFCHRTWVSGRMLRTIWRLKQMASRALCGGEETLPTRSRSRRTSEVPSASSNRRPDSVFEAMSVSNSLPPTVHPIEASATTTQDYQHHPMTLPPNLMMADFDFEETFINDIVPSHHGVSEASYSETQPGTANVEMEWLESLFGMDSTKLQ</sequence>
<dbReference type="GO" id="GO:0003700">
    <property type="term" value="F:DNA-binding transcription factor activity"/>
    <property type="evidence" value="ECO:0007669"/>
    <property type="project" value="InterPro"/>
</dbReference>
<dbReference type="InterPro" id="IPR007219">
    <property type="entry name" value="XnlR_reg_dom"/>
</dbReference>
<dbReference type="GO" id="GO:0003677">
    <property type="term" value="F:DNA binding"/>
    <property type="evidence" value="ECO:0007669"/>
    <property type="project" value="UniProtKB-KW"/>
</dbReference>
<dbReference type="CDD" id="cd12148">
    <property type="entry name" value="fungal_TF_MHR"/>
    <property type="match status" value="1"/>
</dbReference>
<evidence type="ECO:0000256" key="3">
    <source>
        <dbReference type="ARBA" id="ARBA00023015"/>
    </source>
</evidence>
<keyword evidence="6" id="KW-0539">Nucleus</keyword>
<evidence type="ECO:0000313" key="10">
    <source>
        <dbReference type="Proteomes" id="UP001194746"/>
    </source>
</evidence>
<gene>
    <name evidence="9" type="ORF">FE257_001594</name>
</gene>
<dbReference type="Proteomes" id="UP001194746">
    <property type="component" value="Unassembled WGS sequence"/>
</dbReference>
<evidence type="ECO:0000256" key="6">
    <source>
        <dbReference type="ARBA" id="ARBA00023242"/>
    </source>
</evidence>
<keyword evidence="10" id="KW-1185">Reference proteome</keyword>
<evidence type="ECO:0000256" key="4">
    <source>
        <dbReference type="ARBA" id="ARBA00023125"/>
    </source>
</evidence>
<evidence type="ECO:0000256" key="5">
    <source>
        <dbReference type="ARBA" id="ARBA00023163"/>
    </source>
</evidence>
<evidence type="ECO:0000259" key="8">
    <source>
        <dbReference type="SMART" id="SM00906"/>
    </source>
</evidence>
<keyword evidence="2" id="KW-0479">Metal-binding</keyword>